<comment type="caution">
    <text evidence="2">The sequence shown here is derived from an EMBL/GenBank/DDBJ whole genome shotgun (WGS) entry which is preliminary data.</text>
</comment>
<keyword evidence="3" id="KW-1185">Reference proteome</keyword>
<evidence type="ECO:0000313" key="2">
    <source>
        <dbReference type="EMBL" id="MFF3338253.1"/>
    </source>
</evidence>
<name>A0ABW6RB65_9ACTN</name>
<keyword evidence="2" id="KW-0378">Hydrolase</keyword>
<dbReference type="GO" id="GO:0004519">
    <property type="term" value="F:endonuclease activity"/>
    <property type="evidence" value="ECO:0007669"/>
    <property type="project" value="UniProtKB-KW"/>
</dbReference>
<protein>
    <submittedName>
        <fullName evidence="2">Restriction endonuclease</fullName>
    </submittedName>
</protein>
<feature type="domain" description="ScoMcrA-like SRA" evidence="1">
    <location>
        <begin position="6"/>
        <end position="108"/>
    </location>
</feature>
<gene>
    <name evidence="2" type="ORF">ACFYWW_05875</name>
</gene>
<dbReference type="Proteomes" id="UP001601976">
    <property type="component" value="Unassembled WGS sequence"/>
</dbReference>
<dbReference type="EMBL" id="JBIAPK010000001">
    <property type="protein sequence ID" value="MFF3338253.1"/>
    <property type="molecule type" value="Genomic_DNA"/>
</dbReference>
<dbReference type="InterPro" id="IPR058712">
    <property type="entry name" value="SRA_ScoMcrA"/>
</dbReference>
<evidence type="ECO:0000313" key="3">
    <source>
        <dbReference type="Proteomes" id="UP001601976"/>
    </source>
</evidence>
<sequence length="263" mass="30029">MLFTDPSRGHQHGYFDGWGADGCYHYCGQGQYGDQEMIRGNLAILNHMEDQRSLHLFRSTARGVVEHLGQFTLDSERPWYTTDAPDTDGEIRSVIMFRLRPVDSTTSEVELPFTPVTSTVVEDVEVEQNNVERMVVNPSSAPRLADRREAQLVTAYRRYLRSQGHEVRRKRIIPAGELKPLFTDLYDATDNILIEAKGTVTREAIRMAIGQLFDYRRYIAPRPDIALLLPSRPRQDLINLCHSDEVAAYAIWPKGDVYATSRD</sequence>
<dbReference type="Pfam" id="PF26348">
    <property type="entry name" value="SRA_ScoMcrA"/>
    <property type="match status" value="1"/>
</dbReference>
<keyword evidence="2" id="KW-0255">Endonuclease</keyword>
<reference evidence="2 3" key="1">
    <citation type="submission" date="2024-10" db="EMBL/GenBank/DDBJ databases">
        <title>The Natural Products Discovery Center: Release of the First 8490 Sequenced Strains for Exploring Actinobacteria Biosynthetic Diversity.</title>
        <authorList>
            <person name="Kalkreuter E."/>
            <person name="Kautsar S.A."/>
            <person name="Yang D."/>
            <person name="Bader C.D."/>
            <person name="Teijaro C.N."/>
            <person name="Fluegel L."/>
            <person name="Davis C.M."/>
            <person name="Simpson J.R."/>
            <person name="Lauterbach L."/>
            <person name="Steele A.D."/>
            <person name="Gui C."/>
            <person name="Meng S."/>
            <person name="Li G."/>
            <person name="Viehrig K."/>
            <person name="Ye F."/>
            <person name="Su P."/>
            <person name="Kiefer A.F."/>
            <person name="Nichols A."/>
            <person name="Cepeda A.J."/>
            <person name="Yan W."/>
            <person name="Fan B."/>
            <person name="Jiang Y."/>
            <person name="Adhikari A."/>
            <person name="Zheng C.-J."/>
            <person name="Schuster L."/>
            <person name="Cowan T.M."/>
            <person name="Smanski M.J."/>
            <person name="Chevrette M.G."/>
            <person name="De Carvalho L.P.S."/>
            <person name="Shen B."/>
        </authorList>
    </citation>
    <scope>NUCLEOTIDE SEQUENCE [LARGE SCALE GENOMIC DNA]</scope>
    <source>
        <strain evidence="2 3">NPDC003029</strain>
    </source>
</reference>
<organism evidence="2 3">
    <name type="scientific">Streptomyces flavidovirens</name>
    <dbReference type="NCBI Taxonomy" id="67298"/>
    <lineage>
        <taxon>Bacteria</taxon>
        <taxon>Bacillati</taxon>
        <taxon>Actinomycetota</taxon>
        <taxon>Actinomycetes</taxon>
        <taxon>Kitasatosporales</taxon>
        <taxon>Streptomycetaceae</taxon>
        <taxon>Streptomyces</taxon>
    </lineage>
</organism>
<proteinExistence type="predicted"/>
<accession>A0ABW6RB65</accession>
<evidence type="ECO:0000259" key="1">
    <source>
        <dbReference type="Pfam" id="PF26348"/>
    </source>
</evidence>
<keyword evidence="2" id="KW-0540">Nuclease</keyword>
<dbReference type="RefSeq" id="WP_355722123.1">
    <property type="nucleotide sequence ID" value="NZ_JBEXNP010000011.1"/>
</dbReference>